<evidence type="ECO:0000256" key="13">
    <source>
        <dbReference type="SAM" id="Phobius"/>
    </source>
</evidence>
<dbReference type="RefSeq" id="WP_340271956.1">
    <property type="nucleotide sequence ID" value="NZ_JBAKIA010000001.1"/>
</dbReference>
<evidence type="ECO:0000256" key="12">
    <source>
        <dbReference type="RuleBase" id="RU004057"/>
    </source>
</evidence>
<keyword evidence="16" id="KW-1185">Reference proteome</keyword>
<evidence type="ECO:0000256" key="8">
    <source>
        <dbReference type="ARBA" id="ARBA00022927"/>
    </source>
</evidence>
<feature type="transmembrane region" description="Helical" evidence="13">
    <location>
        <begin position="306"/>
        <end position="331"/>
    </location>
</feature>
<evidence type="ECO:0000256" key="3">
    <source>
        <dbReference type="ARBA" id="ARBA00022093"/>
    </source>
</evidence>
<evidence type="ECO:0000256" key="1">
    <source>
        <dbReference type="ARBA" id="ARBA00004429"/>
    </source>
</evidence>
<comment type="similarity">
    <text evidence="12">Belongs to the exbB/tolQ family.</text>
</comment>
<evidence type="ECO:0000313" key="16">
    <source>
        <dbReference type="Proteomes" id="UP001385499"/>
    </source>
</evidence>
<evidence type="ECO:0000256" key="11">
    <source>
        <dbReference type="ARBA" id="ARBA00024816"/>
    </source>
</evidence>
<comment type="caution">
    <text evidence="15">The sequence shown here is derived from an EMBL/GenBank/DDBJ whole genome shotgun (WGS) entry which is preliminary data.</text>
</comment>
<reference evidence="15 16" key="1">
    <citation type="submission" date="2024-02" db="EMBL/GenBank/DDBJ databases">
        <title>Roseibium algae sp. nov., isolated from marine alga (Grateloupia sp.), showing potential in myo-inositol conversion.</title>
        <authorList>
            <person name="Wang Y."/>
        </authorList>
    </citation>
    <scope>NUCLEOTIDE SEQUENCE [LARGE SCALE GENOMIC DNA]</scope>
    <source>
        <strain evidence="15 16">H3510</strain>
    </source>
</reference>
<comment type="function">
    <text evidence="11">Involved in the TonB-dependent energy-dependent transport of various receptor-bound substrates. Protects ExbD from proteolytic degradation and functionally stabilizes TonB.</text>
</comment>
<dbReference type="InterPro" id="IPR002898">
    <property type="entry name" value="MotA_ExbB_proton_chnl"/>
</dbReference>
<evidence type="ECO:0000259" key="14">
    <source>
        <dbReference type="Pfam" id="PF01618"/>
    </source>
</evidence>
<proteinExistence type="inferred from homology"/>
<evidence type="ECO:0000256" key="6">
    <source>
        <dbReference type="ARBA" id="ARBA00022519"/>
    </source>
</evidence>
<gene>
    <name evidence="15" type="primary">exbB</name>
    <name evidence="15" type="ORF">V6575_00195</name>
</gene>
<keyword evidence="7 13" id="KW-0812">Transmembrane</keyword>
<evidence type="ECO:0000256" key="7">
    <source>
        <dbReference type="ARBA" id="ARBA00022692"/>
    </source>
</evidence>
<keyword evidence="9 13" id="KW-1133">Transmembrane helix</keyword>
<feature type="transmembrane region" description="Helical" evidence="13">
    <location>
        <begin position="351"/>
        <end position="372"/>
    </location>
</feature>
<accession>A0ABU8TEA6</accession>
<name>A0ABU8TEA6_9HYPH</name>
<keyword evidence="10 13" id="KW-0472">Membrane</keyword>
<dbReference type="Proteomes" id="UP001385499">
    <property type="component" value="Unassembled WGS sequence"/>
</dbReference>
<keyword evidence="8 12" id="KW-0653">Protein transport</keyword>
<feature type="transmembrane region" description="Helical" evidence="13">
    <location>
        <begin position="194"/>
        <end position="216"/>
    </location>
</feature>
<evidence type="ECO:0000256" key="5">
    <source>
        <dbReference type="ARBA" id="ARBA00022475"/>
    </source>
</evidence>
<organism evidence="15 16">
    <name type="scientific">Roseibium algae</name>
    <dbReference type="NCBI Taxonomy" id="3123038"/>
    <lineage>
        <taxon>Bacteria</taxon>
        <taxon>Pseudomonadati</taxon>
        <taxon>Pseudomonadota</taxon>
        <taxon>Alphaproteobacteria</taxon>
        <taxon>Hyphomicrobiales</taxon>
        <taxon>Stappiaceae</taxon>
        <taxon>Roseibium</taxon>
    </lineage>
</organism>
<evidence type="ECO:0000256" key="9">
    <source>
        <dbReference type="ARBA" id="ARBA00022989"/>
    </source>
</evidence>
<evidence type="ECO:0000256" key="4">
    <source>
        <dbReference type="ARBA" id="ARBA00022448"/>
    </source>
</evidence>
<dbReference type="PANTHER" id="PTHR30625:SF16">
    <property type="entry name" value="BIOPOLYMER TRANSPORT PROTEIN EXBB"/>
    <property type="match status" value="1"/>
</dbReference>
<keyword evidence="6" id="KW-0997">Cell inner membrane</keyword>
<dbReference type="PANTHER" id="PTHR30625">
    <property type="entry name" value="PROTEIN TOLQ"/>
    <property type="match status" value="1"/>
</dbReference>
<dbReference type="InterPro" id="IPR014164">
    <property type="entry name" value="TonB_ExbB_1"/>
</dbReference>
<evidence type="ECO:0000256" key="2">
    <source>
        <dbReference type="ARBA" id="ARBA00011471"/>
    </source>
</evidence>
<evidence type="ECO:0000313" key="15">
    <source>
        <dbReference type="EMBL" id="MEJ8472493.1"/>
    </source>
</evidence>
<protein>
    <recommendedName>
        <fullName evidence="3">Biopolymer transport protein ExbB</fullName>
    </recommendedName>
</protein>
<dbReference type="NCBIfam" id="TIGR02797">
    <property type="entry name" value="exbB"/>
    <property type="match status" value="1"/>
</dbReference>
<keyword evidence="4 12" id="KW-0813">Transport</keyword>
<comment type="subcellular location">
    <subcellularLocation>
        <location evidence="1">Cell inner membrane</location>
        <topology evidence="1">Multi-pass membrane protein</topology>
    </subcellularLocation>
    <subcellularLocation>
        <location evidence="12">Membrane</location>
        <topology evidence="12">Multi-pass membrane protein</topology>
    </subcellularLocation>
</comment>
<dbReference type="InterPro" id="IPR050790">
    <property type="entry name" value="ExbB/TolQ_transport"/>
</dbReference>
<comment type="subunit">
    <text evidence="2">The accessory proteins ExbB and ExbD seem to form a complex with TonB.</text>
</comment>
<dbReference type="Pfam" id="PF01618">
    <property type="entry name" value="MotA_ExbB"/>
    <property type="match status" value="1"/>
</dbReference>
<keyword evidence="5" id="KW-1003">Cell membrane</keyword>
<evidence type="ECO:0000256" key="10">
    <source>
        <dbReference type="ARBA" id="ARBA00023136"/>
    </source>
</evidence>
<sequence>MKMEQGHQVTVVWTKALSLLCHRMLVIVGLLFVFVPAAGLAQTASEPLQPPAVLSTPAPVADASSELPVVIPPSETESALASQAHDEKSGQQAVEQINDTGKPAAVIPLQNEKSDPLADPQMGFENIENGNVEVSSWPGVDLANPAAAPEFLEDPVGALGHLMTALHGPLQGDNTRSDLPHNLSPWGMFMAADWVVKAVMIGLAIANLATWVVWLAKSVAIACARWRAKRVLADLSSVSNLDQAALIMHDRGGPGALMVCVAEHEIDRSADVLEWAGNAGIRERVVSRLSRIEAQAGRRLSRGTGLLATIGSTAPFIGLFGTVWGIMNAFIGISEAQTTNLAVVAPGIAEALLATAIGLVAAIPAVVIYNVFARSIAGYRHLLADVAAAVEQLVSFDLDCRKAKRHETDPRITKAAE</sequence>
<feature type="domain" description="MotA/TolQ/ExbB proton channel" evidence="14">
    <location>
        <begin position="291"/>
        <end position="377"/>
    </location>
</feature>
<dbReference type="EMBL" id="JBAKIA010000001">
    <property type="protein sequence ID" value="MEJ8472493.1"/>
    <property type="molecule type" value="Genomic_DNA"/>
</dbReference>